<evidence type="ECO:0000256" key="1">
    <source>
        <dbReference type="ARBA" id="ARBA00008520"/>
    </source>
</evidence>
<reference evidence="4 5" key="1">
    <citation type="submission" date="2018-11" db="EMBL/GenBank/DDBJ databases">
        <authorList>
            <person name="Li F."/>
        </authorList>
    </citation>
    <scope>NUCLEOTIDE SEQUENCE [LARGE SCALE GENOMIC DNA]</scope>
    <source>
        <strain evidence="4 5">Gsoil 097</strain>
    </source>
</reference>
<keyword evidence="3" id="KW-0732">Signal</keyword>
<dbReference type="PANTHER" id="PTHR43649:SF29">
    <property type="entry name" value="OSMOPROTECTIVE COMPOUNDS-BINDING PROTEIN GGTB"/>
    <property type="match status" value="1"/>
</dbReference>
<accession>A0A3N0CGI7</accession>
<keyword evidence="2" id="KW-0813">Transport</keyword>
<keyword evidence="5" id="KW-1185">Reference proteome</keyword>
<evidence type="ECO:0000256" key="3">
    <source>
        <dbReference type="SAM" id="SignalP"/>
    </source>
</evidence>
<feature type="signal peptide" evidence="3">
    <location>
        <begin position="1"/>
        <end position="29"/>
    </location>
</feature>
<dbReference type="PROSITE" id="PS51257">
    <property type="entry name" value="PROKAR_LIPOPROTEIN"/>
    <property type="match status" value="1"/>
</dbReference>
<evidence type="ECO:0000313" key="4">
    <source>
        <dbReference type="EMBL" id="RNL62341.1"/>
    </source>
</evidence>
<dbReference type="InterPro" id="IPR006059">
    <property type="entry name" value="SBP"/>
</dbReference>
<dbReference type="Gene3D" id="3.40.190.10">
    <property type="entry name" value="Periplasmic binding protein-like II"/>
    <property type="match status" value="2"/>
</dbReference>
<dbReference type="InterPro" id="IPR050490">
    <property type="entry name" value="Bact_solute-bd_prot1"/>
</dbReference>
<gene>
    <name evidence="4" type="ORF">EFK50_11215</name>
</gene>
<dbReference type="Pfam" id="PF01547">
    <property type="entry name" value="SBP_bac_1"/>
    <property type="match status" value="1"/>
</dbReference>
<evidence type="ECO:0000256" key="2">
    <source>
        <dbReference type="ARBA" id="ARBA00022448"/>
    </source>
</evidence>
<dbReference type="SUPFAM" id="SSF53850">
    <property type="entry name" value="Periplasmic binding protein-like II"/>
    <property type="match status" value="1"/>
</dbReference>
<dbReference type="Proteomes" id="UP000267128">
    <property type="component" value="Unassembled WGS sequence"/>
</dbReference>
<name>A0A3N0CGI7_9ACTN</name>
<dbReference type="AlphaFoldDB" id="A0A3N0CGI7"/>
<evidence type="ECO:0000313" key="5">
    <source>
        <dbReference type="Proteomes" id="UP000267128"/>
    </source>
</evidence>
<proteinExistence type="inferred from homology"/>
<comment type="caution">
    <text evidence="4">The sequence shown here is derived from an EMBL/GenBank/DDBJ whole genome shotgun (WGS) entry which is preliminary data.</text>
</comment>
<dbReference type="PANTHER" id="PTHR43649">
    <property type="entry name" value="ARABINOSE-BINDING PROTEIN-RELATED"/>
    <property type="match status" value="1"/>
</dbReference>
<dbReference type="RefSeq" id="WP_123227637.1">
    <property type="nucleotide sequence ID" value="NZ_RJSE01000007.1"/>
</dbReference>
<dbReference type="OrthoDB" id="8663148at2"/>
<comment type="similarity">
    <text evidence="1">Belongs to the bacterial solute-binding protein 1 family.</text>
</comment>
<dbReference type="EMBL" id="RJSE01000007">
    <property type="protein sequence ID" value="RNL62341.1"/>
    <property type="molecule type" value="Genomic_DNA"/>
</dbReference>
<sequence>MRVPIRTLRRSALAGVSVLLLLATSGCFLQDPETSGQGGLGGQAFADGGSSDGDKKVTILGQFGGDEGKNFVASLTAFEKSSGIDIQYTSDTDFATTIKTRVSAGDTPDIGLFPQPGGLLEMAKRGEIQPIDTYLDYDAVARSLIPGFLEAVRLNGRVYGAPVKMAVKGLVWYPKKAYDAAGYSTEPKTLDDLTAISDKIKDGGITPWCMAWGSDQATGWVGTDWIEGYVLRMWGPDVYDDWVSHRIPFNDKRIIAAFDAFGKIAKAPGEVYGGVKGILNTPFANAMTPAFGGKPKCLLHHQADFAITFYPKPVQADLDNQVGLFVFPPSPGGYAGNPIVGGGDTAALFNGNDPDAIEVMKFLTSKDFGKEWAQKGGWISPHRDFDATNYPNETTRRIAAIAANADVLRFDASDLMPKEVGSGTFWTGMVEWLQGKSSRAVTTEIENSWPKS</sequence>
<feature type="chain" id="PRO_5018268742" evidence="3">
    <location>
        <begin position="30"/>
        <end position="452"/>
    </location>
</feature>
<organism evidence="4 5">
    <name type="scientific">Nocardioides marmoriginsengisoli</name>
    <dbReference type="NCBI Taxonomy" id="661483"/>
    <lineage>
        <taxon>Bacteria</taxon>
        <taxon>Bacillati</taxon>
        <taxon>Actinomycetota</taxon>
        <taxon>Actinomycetes</taxon>
        <taxon>Propionibacteriales</taxon>
        <taxon>Nocardioidaceae</taxon>
        <taxon>Nocardioides</taxon>
    </lineage>
</organism>
<protein>
    <submittedName>
        <fullName evidence="4">Extracellular solute-binding protein</fullName>
    </submittedName>
</protein>